<evidence type="ECO:0000256" key="3">
    <source>
        <dbReference type="ARBA" id="ARBA00023274"/>
    </source>
</evidence>
<dbReference type="Pfam" id="PF00572">
    <property type="entry name" value="Ribosomal_L13"/>
    <property type="match status" value="1"/>
</dbReference>
<name>A0A0P4WXP0_SCYOL</name>
<evidence type="ECO:0008006" key="5">
    <source>
        <dbReference type="Google" id="ProtNLM"/>
    </source>
</evidence>
<dbReference type="InterPro" id="IPR005822">
    <property type="entry name" value="Ribosomal_uL13"/>
</dbReference>
<dbReference type="FunFam" id="3.90.1180.10:FF:000005">
    <property type="entry name" value="39S ribosomal protein L13, mitochondrial"/>
    <property type="match status" value="1"/>
</dbReference>
<proteinExistence type="inferred from homology"/>
<keyword evidence="2" id="KW-0689">Ribosomal protein</keyword>
<dbReference type="PANTHER" id="PTHR11545">
    <property type="entry name" value="RIBOSOMAL PROTEIN L13"/>
    <property type="match status" value="1"/>
</dbReference>
<dbReference type="Gene3D" id="3.90.1180.10">
    <property type="entry name" value="Ribosomal protein L13"/>
    <property type="match status" value="1"/>
</dbReference>
<reference evidence="4" key="1">
    <citation type="submission" date="2015-09" db="EMBL/GenBank/DDBJ databases">
        <title>Scylla olivacea transcriptome.</title>
        <authorList>
            <person name="Ikhwanuddin M."/>
        </authorList>
    </citation>
    <scope>NUCLEOTIDE SEQUENCE</scope>
</reference>
<accession>A0A0P4WXP0</accession>
<dbReference type="CDD" id="cd00392">
    <property type="entry name" value="Ribosomal_L13"/>
    <property type="match status" value="1"/>
</dbReference>
<keyword evidence="3" id="KW-0687">Ribonucleoprotein</keyword>
<sequence>MGVSKSRVNASEHTGDVTCQQDHHHHHCIASASPPAIPNRQACRRAMSAARRVQQWATFGRMWYLYDGKWQNPLESADKIVPYLDGSHKPIFHPLNDSGDHVVVINSRDIALPGDEWEKRVYFHHTGYAGGATWTLAWQLHEADPTMIIRKTVYNKLSKNLLRRGRLARLHIFPDDKVPDSILKNVSAQMRQLRPVPRRLDHYPQEELENFPKIFDWPKDHVIN</sequence>
<dbReference type="GO" id="GO:0017148">
    <property type="term" value="P:negative regulation of translation"/>
    <property type="evidence" value="ECO:0007669"/>
    <property type="project" value="TreeGrafter"/>
</dbReference>
<dbReference type="InterPro" id="IPR036899">
    <property type="entry name" value="Ribosomal_uL13_sf"/>
</dbReference>
<protein>
    <recommendedName>
        <fullName evidence="5">39S ribosomal protein L13, mitochondrial</fullName>
    </recommendedName>
</protein>
<dbReference type="HAMAP" id="MF_01366">
    <property type="entry name" value="Ribosomal_uL13"/>
    <property type="match status" value="1"/>
</dbReference>
<dbReference type="GO" id="GO:0003735">
    <property type="term" value="F:structural constituent of ribosome"/>
    <property type="evidence" value="ECO:0007669"/>
    <property type="project" value="InterPro"/>
</dbReference>
<dbReference type="PANTHER" id="PTHR11545:SF2">
    <property type="entry name" value="LARGE RIBOSOMAL SUBUNIT PROTEIN UL13M"/>
    <property type="match status" value="1"/>
</dbReference>
<dbReference type="GO" id="GO:0005762">
    <property type="term" value="C:mitochondrial large ribosomal subunit"/>
    <property type="evidence" value="ECO:0007669"/>
    <property type="project" value="TreeGrafter"/>
</dbReference>
<dbReference type="AlphaFoldDB" id="A0A0P4WXP0"/>
<comment type="similarity">
    <text evidence="1">Belongs to the universal ribosomal protein uL13 family.</text>
</comment>
<evidence type="ECO:0000256" key="2">
    <source>
        <dbReference type="ARBA" id="ARBA00022980"/>
    </source>
</evidence>
<evidence type="ECO:0000256" key="1">
    <source>
        <dbReference type="ARBA" id="ARBA00006227"/>
    </source>
</evidence>
<dbReference type="GO" id="GO:0003729">
    <property type="term" value="F:mRNA binding"/>
    <property type="evidence" value="ECO:0007669"/>
    <property type="project" value="TreeGrafter"/>
</dbReference>
<evidence type="ECO:0000313" key="4">
    <source>
        <dbReference type="EMBL" id="JAI66427.1"/>
    </source>
</evidence>
<organism evidence="4">
    <name type="scientific">Scylla olivacea</name>
    <name type="common">Orange mud crab</name>
    <name type="synonym">Cancer olivacea</name>
    <dbReference type="NCBI Taxonomy" id="85551"/>
    <lineage>
        <taxon>Eukaryota</taxon>
        <taxon>Metazoa</taxon>
        <taxon>Ecdysozoa</taxon>
        <taxon>Arthropoda</taxon>
        <taxon>Crustacea</taxon>
        <taxon>Multicrustacea</taxon>
        <taxon>Malacostraca</taxon>
        <taxon>Eumalacostraca</taxon>
        <taxon>Eucarida</taxon>
        <taxon>Decapoda</taxon>
        <taxon>Pleocyemata</taxon>
        <taxon>Brachyura</taxon>
        <taxon>Eubrachyura</taxon>
        <taxon>Portunoidea</taxon>
        <taxon>Portunidae</taxon>
        <taxon>Portuninae</taxon>
        <taxon>Scylla</taxon>
    </lineage>
</organism>
<dbReference type="SUPFAM" id="SSF52161">
    <property type="entry name" value="Ribosomal protein L13"/>
    <property type="match status" value="1"/>
</dbReference>
<dbReference type="GO" id="GO:0006412">
    <property type="term" value="P:translation"/>
    <property type="evidence" value="ECO:0007669"/>
    <property type="project" value="InterPro"/>
</dbReference>
<dbReference type="EMBL" id="GDRN01050992">
    <property type="protein sequence ID" value="JAI66427.1"/>
    <property type="molecule type" value="Transcribed_RNA"/>
</dbReference>